<keyword evidence="2" id="KW-0539">Nucleus</keyword>
<comment type="subcellular location">
    <subcellularLocation>
        <location evidence="1">Nucleus</location>
    </subcellularLocation>
</comment>
<reference evidence="4 5" key="1">
    <citation type="submission" date="2019-05" db="EMBL/GenBank/DDBJ databases">
        <title>Another draft genome of Portunus trituberculatus and its Hox gene families provides insights of decapod evolution.</title>
        <authorList>
            <person name="Jeong J.-H."/>
            <person name="Song I."/>
            <person name="Kim S."/>
            <person name="Choi T."/>
            <person name="Kim D."/>
            <person name="Ryu S."/>
            <person name="Kim W."/>
        </authorList>
    </citation>
    <scope>NUCLEOTIDE SEQUENCE [LARGE SCALE GENOMIC DNA]</scope>
    <source>
        <tissue evidence="4">Muscle</tissue>
    </source>
</reference>
<name>A0A5B7HKN0_PORTR</name>
<dbReference type="Proteomes" id="UP000324222">
    <property type="component" value="Unassembled WGS sequence"/>
</dbReference>
<dbReference type="GO" id="GO:0005634">
    <property type="term" value="C:nucleus"/>
    <property type="evidence" value="ECO:0007669"/>
    <property type="project" value="UniProtKB-SubCell"/>
</dbReference>
<feature type="region of interest" description="Disordered" evidence="3">
    <location>
        <begin position="29"/>
        <end position="99"/>
    </location>
</feature>
<protein>
    <submittedName>
        <fullName evidence="4">PAX3-and PAX7-binding protein 1</fullName>
    </submittedName>
</protein>
<evidence type="ECO:0000313" key="4">
    <source>
        <dbReference type="EMBL" id="MPC70496.1"/>
    </source>
</evidence>
<dbReference type="GO" id="GO:0000398">
    <property type="term" value="P:mRNA splicing, via spliceosome"/>
    <property type="evidence" value="ECO:0007669"/>
    <property type="project" value="InterPro"/>
</dbReference>
<evidence type="ECO:0000256" key="2">
    <source>
        <dbReference type="ARBA" id="ARBA00023242"/>
    </source>
</evidence>
<dbReference type="PANTHER" id="PTHR12214:SF0">
    <property type="entry name" value="LD29489P"/>
    <property type="match status" value="1"/>
</dbReference>
<evidence type="ECO:0000256" key="1">
    <source>
        <dbReference type="ARBA" id="ARBA00004123"/>
    </source>
</evidence>
<dbReference type="OrthoDB" id="429427at2759"/>
<evidence type="ECO:0000256" key="3">
    <source>
        <dbReference type="SAM" id="MobiDB-lite"/>
    </source>
</evidence>
<dbReference type="EMBL" id="VSRR010031228">
    <property type="protein sequence ID" value="MPC70496.1"/>
    <property type="molecule type" value="Genomic_DNA"/>
</dbReference>
<dbReference type="PANTHER" id="PTHR12214">
    <property type="entry name" value="GC-RICH SEQUENCE DNA-BINDING FACTOR"/>
    <property type="match status" value="1"/>
</dbReference>
<dbReference type="AlphaFoldDB" id="A0A5B7HKN0"/>
<proteinExistence type="predicted"/>
<evidence type="ECO:0000313" key="5">
    <source>
        <dbReference type="Proteomes" id="UP000324222"/>
    </source>
</evidence>
<comment type="caution">
    <text evidence="4">The sequence shown here is derived from an EMBL/GenBank/DDBJ whole genome shotgun (WGS) entry which is preliminary data.</text>
</comment>
<organism evidence="4 5">
    <name type="scientific">Portunus trituberculatus</name>
    <name type="common">Swimming crab</name>
    <name type="synonym">Neptunus trituberculatus</name>
    <dbReference type="NCBI Taxonomy" id="210409"/>
    <lineage>
        <taxon>Eukaryota</taxon>
        <taxon>Metazoa</taxon>
        <taxon>Ecdysozoa</taxon>
        <taxon>Arthropoda</taxon>
        <taxon>Crustacea</taxon>
        <taxon>Multicrustacea</taxon>
        <taxon>Malacostraca</taxon>
        <taxon>Eumalacostraca</taxon>
        <taxon>Eucarida</taxon>
        <taxon>Decapoda</taxon>
        <taxon>Pleocyemata</taxon>
        <taxon>Brachyura</taxon>
        <taxon>Eubrachyura</taxon>
        <taxon>Portunoidea</taxon>
        <taxon>Portunidae</taxon>
        <taxon>Portuninae</taxon>
        <taxon>Portunus</taxon>
    </lineage>
</organism>
<dbReference type="InterPro" id="IPR012890">
    <property type="entry name" value="GCFC2-like"/>
</dbReference>
<feature type="compositionally biased region" description="Basic and acidic residues" evidence="3">
    <location>
        <begin position="77"/>
        <end position="88"/>
    </location>
</feature>
<gene>
    <name evidence="4" type="primary">Paxbp1_0</name>
    <name evidence="4" type="ORF">E2C01_064746</name>
</gene>
<dbReference type="GO" id="GO:0003677">
    <property type="term" value="F:DNA binding"/>
    <property type="evidence" value="ECO:0007669"/>
    <property type="project" value="InterPro"/>
</dbReference>
<feature type="compositionally biased region" description="Basic and acidic residues" evidence="3">
    <location>
        <begin position="53"/>
        <end position="67"/>
    </location>
</feature>
<sequence length="114" mass="13364">MESISRQVPQIGGLEEQVYALYRQRAQKMVQRRRQDVRDQNDEFSPFAGKGALGDEYRTRRAAEREGRRTRRRREREKRGDSNHHDGMSTDDEESQSEIQLMQSELGVCVCVFS</sequence>
<keyword evidence="5" id="KW-1185">Reference proteome</keyword>
<accession>A0A5B7HKN0</accession>